<protein>
    <submittedName>
        <fullName evidence="1">Uncharacterized protein</fullName>
    </submittedName>
</protein>
<dbReference type="Proteomes" id="UP001281761">
    <property type="component" value="Unassembled WGS sequence"/>
</dbReference>
<keyword evidence="2" id="KW-1185">Reference proteome</keyword>
<dbReference type="EMBL" id="JARBJD010000322">
    <property type="protein sequence ID" value="KAK2943917.1"/>
    <property type="molecule type" value="Genomic_DNA"/>
</dbReference>
<name>A0ABQ9WYV7_9EUKA</name>
<evidence type="ECO:0000313" key="1">
    <source>
        <dbReference type="EMBL" id="KAK2943917.1"/>
    </source>
</evidence>
<organism evidence="1 2">
    <name type="scientific">Blattamonas nauphoetae</name>
    <dbReference type="NCBI Taxonomy" id="2049346"/>
    <lineage>
        <taxon>Eukaryota</taxon>
        <taxon>Metamonada</taxon>
        <taxon>Preaxostyla</taxon>
        <taxon>Oxymonadida</taxon>
        <taxon>Blattamonas</taxon>
    </lineage>
</organism>
<reference evidence="1 2" key="1">
    <citation type="journal article" date="2022" name="bioRxiv">
        <title>Genomics of Preaxostyla Flagellates Illuminates Evolutionary Transitions and the Path Towards Mitochondrial Loss.</title>
        <authorList>
            <person name="Novak L.V.F."/>
            <person name="Treitli S.C."/>
            <person name="Pyrih J."/>
            <person name="Halakuc P."/>
            <person name="Pipaliya S.V."/>
            <person name="Vacek V."/>
            <person name="Brzon O."/>
            <person name="Soukal P."/>
            <person name="Eme L."/>
            <person name="Dacks J.B."/>
            <person name="Karnkowska A."/>
            <person name="Elias M."/>
            <person name="Hampl V."/>
        </authorList>
    </citation>
    <scope>NUCLEOTIDE SEQUENCE [LARGE SCALE GENOMIC DNA]</scope>
    <source>
        <strain evidence="1">NAU3</strain>
        <tissue evidence="1">Gut</tissue>
    </source>
</reference>
<evidence type="ECO:0000313" key="2">
    <source>
        <dbReference type="Proteomes" id="UP001281761"/>
    </source>
</evidence>
<proteinExistence type="predicted"/>
<gene>
    <name evidence="1" type="ORF">BLNAU_21172</name>
</gene>
<sequence>MVETESNESGIGSLKDCRDGTKKLKFCSDDEERKVRSVWNDTKETMLREVWETANCGGGWREMKRRMMWRQLPSDAMRDQNVSDNTNERTHHFSELLQGVARSTVWVSFRVDDRHSIGWGWNGIDDMLQSDASWPISHWRNRDTFVTSSVWMSTSEETNTGFYNGNTSIQKGCHYPTPDEEALFVEYDSITAEFMERVG</sequence>
<accession>A0ABQ9WYV7</accession>
<comment type="caution">
    <text evidence="1">The sequence shown here is derived from an EMBL/GenBank/DDBJ whole genome shotgun (WGS) entry which is preliminary data.</text>
</comment>